<feature type="domain" description="RNase H type-1" evidence="1">
    <location>
        <begin position="190"/>
        <end position="309"/>
    </location>
</feature>
<comment type="caution">
    <text evidence="3">The sequence shown here is derived from an EMBL/GenBank/DDBJ whole genome shotgun (WGS) entry which is preliminary data.</text>
</comment>
<dbReference type="GO" id="GO:0004523">
    <property type="term" value="F:RNA-DNA hybrid ribonuclease activity"/>
    <property type="evidence" value="ECO:0007669"/>
    <property type="project" value="InterPro"/>
</dbReference>
<organism evidence="3 4">
    <name type="scientific">Rubroshorea leprosula</name>
    <dbReference type="NCBI Taxonomy" id="152421"/>
    <lineage>
        <taxon>Eukaryota</taxon>
        <taxon>Viridiplantae</taxon>
        <taxon>Streptophyta</taxon>
        <taxon>Embryophyta</taxon>
        <taxon>Tracheophyta</taxon>
        <taxon>Spermatophyta</taxon>
        <taxon>Magnoliopsida</taxon>
        <taxon>eudicotyledons</taxon>
        <taxon>Gunneridae</taxon>
        <taxon>Pentapetalae</taxon>
        <taxon>rosids</taxon>
        <taxon>malvids</taxon>
        <taxon>Malvales</taxon>
        <taxon>Dipterocarpaceae</taxon>
        <taxon>Rubroshorea</taxon>
    </lineage>
</organism>
<evidence type="ECO:0000259" key="1">
    <source>
        <dbReference type="Pfam" id="PF13456"/>
    </source>
</evidence>
<evidence type="ECO:0000259" key="2">
    <source>
        <dbReference type="Pfam" id="PF13966"/>
    </source>
</evidence>
<dbReference type="InterPro" id="IPR002156">
    <property type="entry name" value="RNaseH_domain"/>
</dbReference>
<dbReference type="EMBL" id="BPVZ01000004">
    <property type="protein sequence ID" value="GKU90131.1"/>
    <property type="molecule type" value="Genomic_DNA"/>
</dbReference>
<dbReference type="SUPFAM" id="SSF53098">
    <property type="entry name" value="Ribonuclease H-like"/>
    <property type="match status" value="1"/>
</dbReference>
<dbReference type="InterPro" id="IPR052929">
    <property type="entry name" value="RNase_H-like_EbsB-rel"/>
</dbReference>
<dbReference type="PANTHER" id="PTHR47074">
    <property type="entry name" value="BNAC02G40300D PROTEIN"/>
    <property type="match status" value="1"/>
</dbReference>
<dbReference type="InterPro" id="IPR012337">
    <property type="entry name" value="RNaseH-like_sf"/>
</dbReference>
<keyword evidence="4" id="KW-1185">Reference proteome</keyword>
<dbReference type="InterPro" id="IPR026960">
    <property type="entry name" value="RVT-Znf"/>
</dbReference>
<dbReference type="Gene3D" id="3.30.420.10">
    <property type="entry name" value="Ribonuclease H-like superfamily/Ribonuclease H"/>
    <property type="match status" value="1"/>
</dbReference>
<evidence type="ECO:0008006" key="5">
    <source>
        <dbReference type="Google" id="ProtNLM"/>
    </source>
</evidence>
<proteinExistence type="predicted"/>
<name>A0AAV5HS64_9ROSI</name>
<dbReference type="Proteomes" id="UP001054252">
    <property type="component" value="Unassembled WGS sequence"/>
</dbReference>
<feature type="domain" description="Reverse transcriptase zinc-binding" evidence="2">
    <location>
        <begin position="7"/>
        <end position="77"/>
    </location>
</feature>
<dbReference type="InterPro" id="IPR044730">
    <property type="entry name" value="RNase_H-like_dom_plant"/>
</dbReference>
<dbReference type="AlphaFoldDB" id="A0AAV5HS64"/>
<gene>
    <name evidence="3" type="ORF">SLEP1_g4171</name>
</gene>
<sequence length="339" mass="38932">MERNNSVSPAEWKHLWKLKLPLKVKVFLWRAILNRLPTLDNLLAKRVVNNVLCQICQQADESSIHILFYCPYVEPIWFGSALGLIPRKLRLRNFVEWWRYLNTAAKQTSTPFLIEQWAIISWNVWKARNRKYFEQSEFNPNQILIRYNGMFQEYCLWTSKDLLNPPKKTMVRKQIHSCWTRPPPNFMKINVAASYASKSGLAALAMVGRNSNGELLVGRTWRCSASSPLMAEATVLLRAIQSAVDMGLNYVIFESDNEALISCAQGASKPSPWEISSIIHNIRGLSSSKPSYSFSFVPREGNRVADWVACATIREQCPYYWAHCPPNILMTLLLKDSVT</sequence>
<evidence type="ECO:0000313" key="3">
    <source>
        <dbReference type="EMBL" id="GKU90131.1"/>
    </source>
</evidence>
<accession>A0AAV5HS64</accession>
<dbReference type="PANTHER" id="PTHR47074:SF21">
    <property type="entry name" value="RNASE H TYPE-1 DOMAIN-CONTAINING PROTEIN"/>
    <property type="match status" value="1"/>
</dbReference>
<dbReference type="Pfam" id="PF13456">
    <property type="entry name" value="RVT_3"/>
    <property type="match status" value="1"/>
</dbReference>
<reference evidence="3 4" key="1">
    <citation type="journal article" date="2021" name="Commun. Biol.">
        <title>The genome of Shorea leprosula (Dipterocarpaceae) highlights the ecological relevance of drought in aseasonal tropical rainforests.</title>
        <authorList>
            <person name="Ng K.K.S."/>
            <person name="Kobayashi M.J."/>
            <person name="Fawcett J.A."/>
            <person name="Hatakeyama M."/>
            <person name="Paape T."/>
            <person name="Ng C.H."/>
            <person name="Ang C.C."/>
            <person name="Tnah L.H."/>
            <person name="Lee C.T."/>
            <person name="Nishiyama T."/>
            <person name="Sese J."/>
            <person name="O'Brien M.J."/>
            <person name="Copetti D."/>
            <person name="Mohd Noor M.I."/>
            <person name="Ong R.C."/>
            <person name="Putra M."/>
            <person name="Sireger I.Z."/>
            <person name="Indrioko S."/>
            <person name="Kosugi Y."/>
            <person name="Izuno A."/>
            <person name="Isagi Y."/>
            <person name="Lee S.L."/>
            <person name="Shimizu K.K."/>
        </authorList>
    </citation>
    <scope>NUCLEOTIDE SEQUENCE [LARGE SCALE GENOMIC DNA]</scope>
    <source>
        <strain evidence="3">214</strain>
    </source>
</reference>
<dbReference type="CDD" id="cd06222">
    <property type="entry name" value="RNase_H_like"/>
    <property type="match status" value="1"/>
</dbReference>
<protein>
    <recommendedName>
        <fullName evidence="5">Reverse transcriptase zinc-binding domain</fullName>
    </recommendedName>
</protein>
<dbReference type="GO" id="GO:0003676">
    <property type="term" value="F:nucleic acid binding"/>
    <property type="evidence" value="ECO:0007669"/>
    <property type="project" value="InterPro"/>
</dbReference>
<evidence type="ECO:0000313" key="4">
    <source>
        <dbReference type="Proteomes" id="UP001054252"/>
    </source>
</evidence>
<dbReference type="InterPro" id="IPR036397">
    <property type="entry name" value="RNaseH_sf"/>
</dbReference>
<dbReference type="Pfam" id="PF13966">
    <property type="entry name" value="zf-RVT"/>
    <property type="match status" value="1"/>
</dbReference>